<dbReference type="InterPro" id="IPR013098">
    <property type="entry name" value="Ig_I-set"/>
</dbReference>
<feature type="region of interest" description="Disordered" evidence="11">
    <location>
        <begin position="1156"/>
        <end position="1181"/>
    </location>
</feature>
<dbReference type="InterPro" id="IPR017441">
    <property type="entry name" value="Protein_kinase_ATP_BS"/>
</dbReference>
<dbReference type="GO" id="GO:0043065">
    <property type="term" value="P:positive regulation of apoptotic process"/>
    <property type="evidence" value="ECO:0007669"/>
    <property type="project" value="TreeGrafter"/>
</dbReference>
<protein>
    <recommendedName>
        <fullName evidence="16">Obscurin</fullName>
    </recommendedName>
</protein>
<keyword evidence="5 10" id="KW-0547">Nucleotide-binding</keyword>
<dbReference type="InterPro" id="IPR008271">
    <property type="entry name" value="Ser/Thr_kinase_AS"/>
</dbReference>
<dbReference type="InterPro" id="IPR036116">
    <property type="entry name" value="FN3_sf"/>
</dbReference>
<dbReference type="InterPro" id="IPR003961">
    <property type="entry name" value="FN3_dom"/>
</dbReference>
<evidence type="ECO:0000313" key="15">
    <source>
        <dbReference type="EMBL" id="PIO33560.1"/>
    </source>
</evidence>
<dbReference type="InterPro" id="IPR000719">
    <property type="entry name" value="Prot_kinase_dom"/>
</dbReference>
<dbReference type="GO" id="GO:0005524">
    <property type="term" value="F:ATP binding"/>
    <property type="evidence" value="ECO:0007669"/>
    <property type="project" value="UniProtKB-UniRule"/>
</dbReference>
<dbReference type="FunFam" id="2.60.40.10:FF:000032">
    <property type="entry name" value="palladin isoform X1"/>
    <property type="match status" value="1"/>
</dbReference>
<dbReference type="Pfam" id="PF07679">
    <property type="entry name" value="I-set"/>
    <property type="match status" value="1"/>
</dbReference>
<evidence type="ECO:0000256" key="8">
    <source>
        <dbReference type="ARBA" id="ARBA00023157"/>
    </source>
</evidence>
<keyword evidence="7 10" id="KW-0067">ATP-binding</keyword>
<evidence type="ECO:0000256" key="9">
    <source>
        <dbReference type="ARBA" id="ARBA00023319"/>
    </source>
</evidence>
<evidence type="ECO:0000256" key="3">
    <source>
        <dbReference type="ARBA" id="ARBA00022679"/>
    </source>
</evidence>
<feature type="region of interest" description="Disordered" evidence="11">
    <location>
        <begin position="442"/>
        <end position="467"/>
    </location>
</feature>
<keyword evidence="12" id="KW-0472">Membrane</keyword>
<dbReference type="InterPro" id="IPR003598">
    <property type="entry name" value="Ig_sub2"/>
</dbReference>
<dbReference type="EMBL" id="KV928028">
    <property type="protein sequence ID" value="PIO33560.1"/>
    <property type="molecule type" value="Genomic_DNA"/>
</dbReference>
<comment type="similarity">
    <text evidence="1">Belongs to the protein kinase superfamily. CAMK Ser/Thr protein kinase family.</text>
</comment>
<dbReference type="SMART" id="SM00409">
    <property type="entry name" value="IG"/>
    <property type="match status" value="1"/>
</dbReference>
<dbReference type="PROSITE" id="PS00108">
    <property type="entry name" value="PROTEIN_KINASE_ST"/>
    <property type="match status" value="1"/>
</dbReference>
<feature type="transmembrane region" description="Helical" evidence="12">
    <location>
        <begin position="1768"/>
        <end position="1784"/>
    </location>
</feature>
<dbReference type="OrthoDB" id="2570713at2759"/>
<name>A0A2G9S0C5_AQUCT</name>
<evidence type="ECO:0000259" key="13">
    <source>
        <dbReference type="PROSITE" id="PS50011"/>
    </source>
</evidence>
<dbReference type="GO" id="GO:0004674">
    <property type="term" value="F:protein serine/threonine kinase activity"/>
    <property type="evidence" value="ECO:0007669"/>
    <property type="project" value="UniProtKB-KW"/>
</dbReference>
<evidence type="ECO:0000259" key="14">
    <source>
        <dbReference type="PROSITE" id="PS50835"/>
    </source>
</evidence>
<dbReference type="Gene3D" id="1.10.510.10">
    <property type="entry name" value="Transferase(Phosphotransferase) domain 1"/>
    <property type="match status" value="2"/>
</dbReference>
<dbReference type="Gene3D" id="3.30.200.20">
    <property type="entry name" value="Phosphorylase Kinase, domain 1"/>
    <property type="match status" value="1"/>
</dbReference>
<evidence type="ECO:0000256" key="4">
    <source>
        <dbReference type="ARBA" id="ARBA00022737"/>
    </source>
</evidence>
<keyword evidence="2" id="KW-0723">Serine/threonine-protein kinase</keyword>
<feature type="binding site" evidence="10">
    <location>
        <position position="84"/>
    </location>
    <ligand>
        <name>ATP</name>
        <dbReference type="ChEBI" id="CHEBI:30616"/>
    </ligand>
</feature>
<dbReference type="Gene3D" id="2.60.40.10">
    <property type="entry name" value="Immunoglobulins"/>
    <property type="match status" value="3"/>
</dbReference>
<dbReference type="FunFam" id="3.30.200.20:FF:000424">
    <property type="entry name" value="obscurin isoform X5"/>
    <property type="match status" value="1"/>
</dbReference>
<feature type="region of interest" description="Disordered" evidence="11">
    <location>
        <begin position="1534"/>
        <end position="1571"/>
    </location>
</feature>
<dbReference type="GO" id="GO:0005634">
    <property type="term" value="C:nucleus"/>
    <property type="evidence" value="ECO:0007669"/>
    <property type="project" value="TreeGrafter"/>
</dbReference>
<feature type="compositionally biased region" description="Basic and acidic residues" evidence="11">
    <location>
        <begin position="739"/>
        <end position="750"/>
    </location>
</feature>
<feature type="region of interest" description="Disordered" evidence="11">
    <location>
        <begin position="831"/>
        <end position="867"/>
    </location>
</feature>
<keyword evidence="6" id="KW-0418">Kinase</keyword>
<keyword evidence="8" id="KW-1015">Disulfide bond</keyword>
<feature type="compositionally biased region" description="Low complexity" evidence="11">
    <location>
        <begin position="444"/>
        <end position="454"/>
    </location>
</feature>
<dbReference type="PANTHER" id="PTHR24342">
    <property type="entry name" value="SERINE/THREONINE-PROTEIN KINASE 17"/>
    <property type="match status" value="1"/>
</dbReference>
<dbReference type="PROSITE" id="PS50011">
    <property type="entry name" value="PROTEIN_KINASE_DOM"/>
    <property type="match status" value="2"/>
</dbReference>
<feature type="region of interest" description="Disordered" evidence="11">
    <location>
        <begin position="1231"/>
        <end position="1306"/>
    </location>
</feature>
<proteinExistence type="inferred from homology"/>
<dbReference type="InterPro" id="IPR007110">
    <property type="entry name" value="Ig-like_dom"/>
</dbReference>
<keyword evidence="3" id="KW-0808">Transferase</keyword>
<dbReference type="InterPro" id="IPR003599">
    <property type="entry name" value="Ig_sub"/>
</dbReference>
<evidence type="ECO:0000256" key="7">
    <source>
        <dbReference type="ARBA" id="ARBA00022840"/>
    </source>
</evidence>
<accession>A0A2G9S0C5</accession>
<dbReference type="SUPFAM" id="SSF56112">
    <property type="entry name" value="Protein kinase-like (PK-like)"/>
    <property type="match status" value="2"/>
</dbReference>
<dbReference type="InterPro" id="IPR013783">
    <property type="entry name" value="Ig-like_fold"/>
</dbReference>
<dbReference type="SUPFAM" id="SSF48726">
    <property type="entry name" value="Immunoglobulin"/>
    <property type="match status" value="2"/>
</dbReference>
<keyword evidence="12" id="KW-0812">Transmembrane</keyword>
<dbReference type="CDD" id="cd00063">
    <property type="entry name" value="FN3"/>
    <property type="match status" value="1"/>
</dbReference>
<evidence type="ECO:0000256" key="12">
    <source>
        <dbReference type="SAM" id="Phobius"/>
    </source>
</evidence>
<dbReference type="SMART" id="SM00220">
    <property type="entry name" value="S_TKc"/>
    <property type="match status" value="2"/>
</dbReference>
<dbReference type="GO" id="GO:0035556">
    <property type="term" value="P:intracellular signal transduction"/>
    <property type="evidence" value="ECO:0007669"/>
    <property type="project" value="TreeGrafter"/>
</dbReference>
<reference evidence="15" key="1">
    <citation type="submission" date="2017-08" db="EMBL/GenBank/DDBJ databases">
        <title>Assembly of the North American Bullfrog Genome.</title>
        <authorList>
            <person name="Warren R.L."/>
            <person name="Vandervalk B.P."/>
            <person name="Kucuk E."/>
            <person name="Birol I."/>
            <person name="Helbing C."/>
            <person name="Pandoh P."/>
            <person name="Behsaz B."/>
            <person name="Mohamadi H."/>
            <person name="Chu J."/>
            <person name="Jackman S."/>
            <person name="Hammond S.A."/>
            <person name="Veldhoen N."/>
            <person name="Kirk H."/>
            <person name="Zhao Y."/>
            <person name="Coope R."/>
            <person name="Pleasance S."/>
            <person name="Moore R."/>
            <person name="Holt R."/>
        </authorList>
    </citation>
    <scope>NUCLEOTIDE SEQUENCE</scope>
    <source>
        <strain evidence="15">Bruno</strain>
        <tissue evidence="15">Liver</tissue>
    </source>
</reference>
<gene>
    <name evidence="15" type="ORF">AB205_0130330</name>
</gene>
<feature type="region of interest" description="Disordered" evidence="11">
    <location>
        <begin position="739"/>
        <end position="785"/>
    </location>
</feature>
<feature type="region of interest" description="Disordered" evidence="11">
    <location>
        <begin position="1066"/>
        <end position="1085"/>
    </location>
</feature>
<feature type="compositionally biased region" description="Basic residues" evidence="11">
    <location>
        <begin position="1280"/>
        <end position="1292"/>
    </location>
</feature>
<evidence type="ECO:0000256" key="6">
    <source>
        <dbReference type="ARBA" id="ARBA00022777"/>
    </source>
</evidence>
<keyword evidence="9" id="KW-0393">Immunoglobulin domain</keyword>
<dbReference type="SMART" id="SM00408">
    <property type="entry name" value="IGc2"/>
    <property type="match status" value="1"/>
</dbReference>
<dbReference type="PROSITE" id="PS50835">
    <property type="entry name" value="IG_LIKE"/>
    <property type="match status" value="1"/>
</dbReference>
<evidence type="ECO:0000256" key="5">
    <source>
        <dbReference type="ARBA" id="ARBA00022741"/>
    </source>
</evidence>
<keyword evidence="4" id="KW-0677">Repeat</keyword>
<feature type="region of interest" description="Disordered" evidence="11">
    <location>
        <begin position="620"/>
        <end position="641"/>
    </location>
</feature>
<organism evidence="15">
    <name type="scientific">Aquarana catesbeiana</name>
    <name type="common">American bullfrog</name>
    <name type="synonym">Rana catesbeiana</name>
    <dbReference type="NCBI Taxonomy" id="8400"/>
    <lineage>
        <taxon>Eukaryota</taxon>
        <taxon>Metazoa</taxon>
        <taxon>Chordata</taxon>
        <taxon>Craniata</taxon>
        <taxon>Vertebrata</taxon>
        <taxon>Euteleostomi</taxon>
        <taxon>Amphibia</taxon>
        <taxon>Batrachia</taxon>
        <taxon>Anura</taxon>
        <taxon>Neobatrachia</taxon>
        <taxon>Ranoidea</taxon>
        <taxon>Ranidae</taxon>
        <taxon>Aquarana</taxon>
    </lineage>
</organism>
<dbReference type="Pfam" id="PF00069">
    <property type="entry name" value="Pkinase"/>
    <property type="match status" value="2"/>
</dbReference>
<feature type="domain" description="Protein kinase" evidence="13">
    <location>
        <begin position="55"/>
        <end position="306"/>
    </location>
</feature>
<sequence>MVIRSTERGDGGVYTCVARNSGGEVSCKAELVMQEDEKEEDTKIVHKRRKLKSFFEVKEEIGRGSFGFVKRVVHKGNGATCAAKFIPLRSKTRQQAYRERDILSEVSHERITLLLDAFETKKTLILILEICCGEELLDRLFRKHNITEKEVKLYIRQLLEAVAYLHEKNILHLDIKPSNILMVHTDKEDIKLCDFGFSQKIIQSEFQYSKYGSPEFVPPEIAAQAPVSKSSDIWPVGVISYLCLVSASPFAGQNDRETLMNVQQGKISWSCPGFTQLSANAQDFMRQAIQMSPEGEGSENLFQGLLLSVTPIGKIPPIPPIPVVSLAEGSARPSATQCLQHKWFVLHQILHSPVLVNQPKCVQTDVRNLIKLSEALTLFQEISSPEDTQPVSSKNLRFLVARSRWQRSLMCYKSILVMRSIPELLNGKQESTSLGVPRHLVECSSSSSSSGSSSDNESDVSPTARDCNPSLELHLSIFKMSEKDGLQQPSTPEPEMDKDTKCIPQEEENMERKDVTVHDTSPMIGSKREHDKASGLGESQEDLEDDEKILVHSVETSPGVLPLYRAATIEVGGLASKKAKTGSFIRGTSADSALLIPRGAEKPSLVCVPRQSIINSTFYNQAGEGQGTAPRDGTSKEKDFNKHRERARRSLMKAGYSQKILSGLREPLLEQFAMEQGILSQDPSQMDQMGSLKKSASFDLAKVSLRSSFKVSSRSRSLDDYRSRPLSVYKGTVVEEKDHISTKTSRDALNKSDTAITKPHSEENWTAPQKVSSTQRPLSAPPSDRDNTIIAVFHQQPLQETAECRAKSSSAVLGGEESTIIAFIKPKQMTESESVAKPSSMGIKDTDIGPTPQSPRKAFQEKEQPTDLQTGVKFTVHTTSQRNEFLVSDAPVERTSNRVNKFFPKDEEGEEETKIYEEGQIQLVHFREDNSRLAVIHQGAGDILSLSKDTTSQQVVECPTMMMQPELVLDSVFPDRTPTELVITDRPDHEHKLKPCIDHTFERDDNLLVSSAHTLESGITVQGDSVQIPAKDLQFSVYSDEQCATLDELVGEMSSLSEEMEVLVNEQRETSQGDPTFPSLVDQTKEPPELQDVGHFTGELQAMETEPSPLDEPIKEPPITSVSQCSYYESLSQARVSPAPLEHFDEFTVESCSSSKTFISHSDSSGTGRRSDNFSDLEETGRHSEVSLVEIGGIHRDSSSNDSNKMKLVPFDSTHLNDFYDILMFQQQFNTEKNSQPAKDLSEAAMETSVKGAAKETKTATPLQPLQPSDPGKTALKERKSSRKRIKLFRPHGKSEPKSAESSLKQKVKASVANISRIIKKKQGNGKDGTSEVHKVPVPEQAATIGVSVPPKKKGLSSFRLPSLSVKDKAPAFVEELTDQTVVVGHLVTLSCRTAQSVTNVEWFKDGVTIQGNERVLISSTLKNYHLLTILVVNSQDFGIYACVATNLLGSASTCCILKKAALMLPRCTGMERSSYGNLWSPTHQSPTSSSEEWRALTLDISDCCYSTHNLSEGHLYSFRIACISKAGMGPYSDPSPSVRIGRPSPANLSGLREAGGPQGIPDGDQSSDLQKGVKRGRFSTVRLCTEKSTGRLLAAKIIPYTEETKESTLLEYHILKKLHHTNVVQLHGAFLSPQDLALILELCEGRELLRCLSVGQSYSELEVRDYLWQILSAVEFLHAKQILHLDLRSENTIVTEHKLLKILDFGNAQFYSPDKVISPQRYTDYMETMAPEVLEGQGAIPPTDIWAVGITAFIIIHLLNLFFIYDFYLFVYILHLFIHLLLFV</sequence>
<feature type="compositionally biased region" description="Basic and acidic residues" evidence="11">
    <location>
        <begin position="1169"/>
        <end position="1181"/>
    </location>
</feature>
<feature type="compositionally biased region" description="Polar residues" evidence="11">
    <location>
        <begin position="764"/>
        <end position="777"/>
    </location>
</feature>
<dbReference type="PROSITE" id="PS00107">
    <property type="entry name" value="PROTEIN_KINASE_ATP"/>
    <property type="match status" value="1"/>
</dbReference>
<evidence type="ECO:0000256" key="1">
    <source>
        <dbReference type="ARBA" id="ARBA00006692"/>
    </source>
</evidence>
<evidence type="ECO:0008006" key="16">
    <source>
        <dbReference type="Google" id="ProtNLM"/>
    </source>
</evidence>
<evidence type="ECO:0000256" key="11">
    <source>
        <dbReference type="SAM" id="MobiDB-lite"/>
    </source>
</evidence>
<feature type="region of interest" description="Disordered" evidence="11">
    <location>
        <begin position="521"/>
        <end position="544"/>
    </location>
</feature>
<dbReference type="InterPro" id="IPR036179">
    <property type="entry name" value="Ig-like_dom_sf"/>
</dbReference>
<dbReference type="SUPFAM" id="SSF49265">
    <property type="entry name" value="Fibronectin type III"/>
    <property type="match status" value="1"/>
</dbReference>
<dbReference type="PANTHER" id="PTHR24342:SF14">
    <property type="entry name" value="DEATH-ASSOCIATED PROTEIN KINASE DAPK-1"/>
    <property type="match status" value="1"/>
</dbReference>
<evidence type="ECO:0000256" key="10">
    <source>
        <dbReference type="PROSITE-ProRule" id="PRU10141"/>
    </source>
</evidence>
<feature type="domain" description="Ig-like" evidence="14">
    <location>
        <begin position="1371"/>
        <end position="1447"/>
    </location>
</feature>
<dbReference type="InterPro" id="IPR011009">
    <property type="entry name" value="Kinase-like_dom_sf"/>
</dbReference>
<feature type="compositionally biased region" description="Polar residues" evidence="11">
    <location>
        <begin position="1156"/>
        <end position="1168"/>
    </location>
</feature>
<evidence type="ECO:0000256" key="2">
    <source>
        <dbReference type="ARBA" id="ARBA00022527"/>
    </source>
</evidence>
<feature type="domain" description="Protein kinase" evidence="13">
    <location>
        <begin position="1568"/>
        <end position="1785"/>
    </location>
</feature>
<keyword evidence="12" id="KW-1133">Transmembrane helix</keyword>